<dbReference type="SMART" id="SM00220">
    <property type="entry name" value="S_TKc"/>
    <property type="match status" value="1"/>
</dbReference>
<dbReference type="Gene3D" id="1.10.510.10">
    <property type="entry name" value="Transferase(Phosphotransferase) domain 1"/>
    <property type="match status" value="1"/>
</dbReference>
<evidence type="ECO:0000256" key="8">
    <source>
        <dbReference type="ARBA" id="ARBA00022777"/>
    </source>
</evidence>
<feature type="non-terminal residue" evidence="14">
    <location>
        <position position="1"/>
    </location>
</feature>
<proteinExistence type="inferred from homology"/>
<sequence length="173" mass="19587">LVLEHPERCQDLLDFIVARGFVPEEEARGLFRQALEAVCDCTSCGVLHRDIKPGNVLLDLATGQVKLMDFGCGTFLQDTVYTPVTGTPSYSPPGWSHLKCYQGEAATMWSLGIFLYQMVCGKHPFKKGWDIIWGELLFSQRLSPECQDLTRWCLSMHSLDRPSLEDLFSDPWL</sequence>
<evidence type="ECO:0000256" key="12">
    <source>
        <dbReference type="ARBA" id="ARBA00048679"/>
    </source>
</evidence>
<dbReference type="InterPro" id="IPR051138">
    <property type="entry name" value="PIM_Ser/Thr_kinase"/>
</dbReference>
<keyword evidence="7" id="KW-0547">Nucleotide-binding</keyword>
<evidence type="ECO:0000256" key="4">
    <source>
        <dbReference type="ARBA" id="ARBA00016885"/>
    </source>
</evidence>
<keyword evidence="15" id="KW-1185">Reference proteome</keyword>
<comment type="catalytic activity">
    <reaction evidence="11">
        <text>L-threonyl-[protein] + ATP = O-phospho-L-threonyl-[protein] + ADP + H(+)</text>
        <dbReference type="Rhea" id="RHEA:46608"/>
        <dbReference type="Rhea" id="RHEA-COMP:11060"/>
        <dbReference type="Rhea" id="RHEA-COMP:11605"/>
        <dbReference type="ChEBI" id="CHEBI:15378"/>
        <dbReference type="ChEBI" id="CHEBI:30013"/>
        <dbReference type="ChEBI" id="CHEBI:30616"/>
        <dbReference type="ChEBI" id="CHEBI:61977"/>
        <dbReference type="ChEBI" id="CHEBI:456216"/>
        <dbReference type="EC" id="2.7.11.1"/>
    </reaction>
</comment>
<dbReference type="Pfam" id="PF00069">
    <property type="entry name" value="Pkinase"/>
    <property type="match status" value="1"/>
</dbReference>
<evidence type="ECO:0000256" key="9">
    <source>
        <dbReference type="ARBA" id="ARBA00022840"/>
    </source>
</evidence>
<dbReference type="InterPro" id="IPR008271">
    <property type="entry name" value="Ser/Thr_kinase_AS"/>
</dbReference>
<evidence type="ECO:0000256" key="6">
    <source>
        <dbReference type="ARBA" id="ARBA00022679"/>
    </source>
</evidence>
<comment type="catalytic activity">
    <reaction evidence="12">
        <text>L-seryl-[protein] + ATP = O-phospho-L-seryl-[protein] + ADP + H(+)</text>
        <dbReference type="Rhea" id="RHEA:17989"/>
        <dbReference type="Rhea" id="RHEA-COMP:9863"/>
        <dbReference type="Rhea" id="RHEA-COMP:11604"/>
        <dbReference type="ChEBI" id="CHEBI:15378"/>
        <dbReference type="ChEBI" id="CHEBI:29999"/>
        <dbReference type="ChEBI" id="CHEBI:30616"/>
        <dbReference type="ChEBI" id="CHEBI:83421"/>
        <dbReference type="ChEBI" id="CHEBI:456216"/>
        <dbReference type="EC" id="2.7.11.1"/>
    </reaction>
</comment>
<evidence type="ECO:0000256" key="7">
    <source>
        <dbReference type="ARBA" id="ARBA00022741"/>
    </source>
</evidence>
<dbReference type="EMBL" id="VZRR01015800">
    <property type="protein sequence ID" value="NWW14656.1"/>
    <property type="molecule type" value="Genomic_DNA"/>
</dbReference>
<dbReference type="AlphaFoldDB" id="A0A7K6KPQ2"/>
<dbReference type="InterPro" id="IPR000719">
    <property type="entry name" value="Prot_kinase_dom"/>
</dbReference>
<feature type="domain" description="Protein kinase" evidence="13">
    <location>
        <begin position="1"/>
        <end position="173"/>
    </location>
</feature>
<dbReference type="GO" id="GO:0005524">
    <property type="term" value="F:ATP binding"/>
    <property type="evidence" value="ECO:0007669"/>
    <property type="project" value="UniProtKB-KW"/>
</dbReference>
<dbReference type="PROSITE" id="PS50011">
    <property type="entry name" value="PROTEIN_KINASE_DOM"/>
    <property type="match status" value="1"/>
</dbReference>
<organism evidence="14 15">
    <name type="scientific">Oreocharis arfaki</name>
    <name type="common">tit berrypecker</name>
    <dbReference type="NCBI Taxonomy" id="979223"/>
    <lineage>
        <taxon>Eukaryota</taxon>
        <taxon>Metazoa</taxon>
        <taxon>Chordata</taxon>
        <taxon>Craniata</taxon>
        <taxon>Vertebrata</taxon>
        <taxon>Euteleostomi</taxon>
        <taxon>Archelosauria</taxon>
        <taxon>Archosauria</taxon>
        <taxon>Dinosauria</taxon>
        <taxon>Saurischia</taxon>
        <taxon>Theropoda</taxon>
        <taxon>Coelurosauria</taxon>
        <taxon>Aves</taxon>
        <taxon>Neognathae</taxon>
        <taxon>Neoaves</taxon>
        <taxon>Telluraves</taxon>
        <taxon>Australaves</taxon>
        <taxon>Passeriformes</taxon>
        <taxon>Passeroidea</taxon>
        <taxon>Paramythiidae</taxon>
        <taxon>Oreocharis</taxon>
    </lineage>
</organism>
<evidence type="ECO:0000256" key="5">
    <source>
        <dbReference type="ARBA" id="ARBA00022527"/>
    </source>
</evidence>
<dbReference type="GO" id="GO:0004674">
    <property type="term" value="F:protein serine/threonine kinase activity"/>
    <property type="evidence" value="ECO:0007669"/>
    <property type="project" value="UniProtKB-KW"/>
</dbReference>
<accession>A0A7K6KPQ2</accession>
<keyword evidence="6" id="KW-0808">Transferase</keyword>
<evidence type="ECO:0000256" key="10">
    <source>
        <dbReference type="ARBA" id="ARBA00023200"/>
    </source>
</evidence>
<comment type="caution">
    <text evidence="14">The sequence shown here is derived from an EMBL/GenBank/DDBJ whole genome shotgun (WGS) entry which is preliminary data.</text>
</comment>
<keyword evidence="10" id="KW-1035">Host cytoplasm</keyword>
<evidence type="ECO:0000259" key="13">
    <source>
        <dbReference type="PROSITE" id="PS50011"/>
    </source>
</evidence>
<dbReference type="GO" id="GO:0005737">
    <property type="term" value="C:cytoplasm"/>
    <property type="evidence" value="ECO:0007669"/>
    <property type="project" value="TreeGrafter"/>
</dbReference>
<feature type="non-terminal residue" evidence="14">
    <location>
        <position position="173"/>
    </location>
</feature>
<evidence type="ECO:0000256" key="2">
    <source>
        <dbReference type="ARBA" id="ARBA00005505"/>
    </source>
</evidence>
<keyword evidence="9" id="KW-0067">ATP-binding</keyword>
<evidence type="ECO:0000256" key="1">
    <source>
        <dbReference type="ARBA" id="ARBA00004192"/>
    </source>
</evidence>
<evidence type="ECO:0000256" key="11">
    <source>
        <dbReference type="ARBA" id="ARBA00047899"/>
    </source>
</evidence>
<keyword evidence="8 14" id="KW-0418">Kinase</keyword>
<dbReference type="PANTHER" id="PTHR22984:SF25">
    <property type="entry name" value="PROTEIN KINASE DOMAIN-CONTAINING PROTEIN"/>
    <property type="match status" value="1"/>
</dbReference>
<dbReference type="InterPro" id="IPR011009">
    <property type="entry name" value="Kinase-like_dom_sf"/>
</dbReference>
<dbReference type="PROSITE" id="PS00108">
    <property type="entry name" value="PROTEIN_KINASE_ST"/>
    <property type="match status" value="1"/>
</dbReference>
<name>A0A7K6KPQ2_9PASE</name>
<dbReference type="EC" id="2.7.11.1" evidence="3"/>
<comment type="similarity">
    <text evidence="2">Belongs to the protein kinase superfamily. CAMK Ser/Thr protein kinase family. PIM subfamily.</text>
</comment>
<protein>
    <recommendedName>
        <fullName evidence="4">Serine/threonine-protein kinase 1</fullName>
        <ecNumber evidence="3">2.7.11.1</ecNumber>
    </recommendedName>
</protein>
<comment type="subcellular location">
    <subcellularLocation>
        <location evidence="1">Host cytoplasm</location>
    </subcellularLocation>
</comment>
<reference evidence="14 15" key="1">
    <citation type="submission" date="2019-09" db="EMBL/GenBank/DDBJ databases">
        <title>Bird 10,000 Genomes (B10K) Project - Family phase.</title>
        <authorList>
            <person name="Zhang G."/>
        </authorList>
    </citation>
    <scope>NUCLEOTIDE SEQUENCE [LARGE SCALE GENOMIC DNA]</scope>
    <source>
        <strain evidence="14">B10K-DU-029-42</strain>
        <tissue evidence="14">Muscle</tissue>
    </source>
</reference>
<dbReference type="SUPFAM" id="SSF56112">
    <property type="entry name" value="Protein kinase-like (PK-like)"/>
    <property type="match status" value="1"/>
</dbReference>
<dbReference type="PANTHER" id="PTHR22984">
    <property type="entry name" value="SERINE/THREONINE-PROTEIN KINASE PIM"/>
    <property type="match status" value="1"/>
</dbReference>
<gene>
    <name evidence="14" type="primary">Pim3_2</name>
    <name evidence="14" type="ORF">OREARF_R04344</name>
</gene>
<evidence type="ECO:0000313" key="14">
    <source>
        <dbReference type="EMBL" id="NWW14656.1"/>
    </source>
</evidence>
<dbReference type="Proteomes" id="UP000542358">
    <property type="component" value="Unassembled WGS sequence"/>
</dbReference>
<keyword evidence="5" id="KW-0723">Serine/threonine-protein kinase</keyword>
<evidence type="ECO:0000313" key="15">
    <source>
        <dbReference type="Proteomes" id="UP000542358"/>
    </source>
</evidence>
<evidence type="ECO:0000256" key="3">
    <source>
        <dbReference type="ARBA" id="ARBA00012513"/>
    </source>
</evidence>